<evidence type="ECO:0000256" key="1">
    <source>
        <dbReference type="ARBA" id="ARBA00005843"/>
    </source>
</evidence>
<dbReference type="Pfam" id="PF00069">
    <property type="entry name" value="Pkinase"/>
    <property type="match status" value="1"/>
</dbReference>
<feature type="region of interest" description="Disordered" evidence="3">
    <location>
        <begin position="13"/>
        <end position="39"/>
    </location>
</feature>
<dbReference type="InterPro" id="IPR051681">
    <property type="entry name" value="Ser/Thr_Kinases-Pseudokinases"/>
</dbReference>
<dbReference type="Gene3D" id="1.25.40.20">
    <property type="entry name" value="Ankyrin repeat-containing domain"/>
    <property type="match status" value="1"/>
</dbReference>
<feature type="coiled-coil region" evidence="2">
    <location>
        <begin position="355"/>
        <end position="382"/>
    </location>
</feature>
<accession>A0A6A5VYN8</accession>
<evidence type="ECO:0000256" key="2">
    <source>
        <dbReference type="SAM" id="Coils"/>
    </source>
</evidence>
<dbReference type="InterPro" id="IPR008271">
    <property type="entry name" value="Ser/Thr_kinase_AS"/>
</dbReference>
<dbReference type="InterPro" id="IPR011009">
    <property type="entry name" value="Kinase-like_dom_sf"/>
</dbReference>
<dbReference type="SUPFAM" id="SSF56112">
    <property type="entry name" value="Protein kinase-like (PK-like)"/>
    <property type="match status" value="1"/>
</dbReference>
<dbReference type="AlphaFoldDB" id="A0A6A5VYN8"/>
<dbReference type="Pfam" id="PF00023">
    <property type="entry name" value="Ank"/>
    <property type="match status" value="1"/>
</dbReference>
<name>A0A6A5VYN8_9PLEO</name>
<evidence type="ECO:0000313" key="5">
    <source>
        <dbReference type="EMBL" id="KAF1994520.1"/>
    </source>
</evidence>
<reference evidence="5" key="1">
    <citation type="journal article" date="2020" name="Stud. Mycol.">
        <title>101 Dothideomycetes genomes: a test case for predicting lifestyles and emergence of pathogens.</title>
        <authorList>
            <person name="Haridas S."/>
            <person name="Albert R."/>
            <person name="Binder M."/>
            <person name="Bloem J."/>
            <person name="Labutti K."/>
            <person name="Salamov A."/>
            <person name="Andreopoulos B."/>
            <person name="Baker S."/>
            <person name="Barry K."/>
            <person name="Bills G."/>
            <person name="Bluhm B."/>
            <person name="Cannon C."/>
            <person name="Castanera R."/>
            <person name="Culley D."/>
            <person name="Daum C."/>
            <person name="Ezra D."/>
            <person name="Gonzalez J."/>
            <person name="Henrissat B."/>
            <person name="Kuo A."/>
            <person name="Liang C."/>
            <person name="Lipzen A."/>
            <person name="Lutzoni F."/>
            <person name="Magnuson J."/>
            <person name="Mondo S."/>
            <person name="Nolan M."/>
            <person name="Ohm R."/>
            <person name="Pangilinan J."/>
            <person name="Park H.-J."/>
            <person name="Ramirez L."/>
            <person name="Alfaro M."/>
            <person name="Sun H."/>
            <person name="Tritt A."/>
            <person name="Yoshinaga Y."/>
            <person name="Zwiers L.-H."/>
            <person name="Turgeon B."/>
            <person name="Goodwin S."/>
            <person name="Spatafora J."/>
            <person name="Crous P."/>
            <person name="Grigoriev I."/>
        </authorList>
    </citation>
    <scope>NUCLEOTIDE SEQUENCE</scope>
    <source>
        <strain evidence="5">CBS 123094</strain>
    </source>
</reference>
<evidence type="ECO:0000313" key="6">
    <source>
        <dbReference type="Proteomes" id="UP000799779"/>
    </source>
</evidence>
<dbReference type="InterPro" id="IPR002110">
    <property type="entry name" value="Ankyrin_rpt"/>
</dbReference>
<dbReference type="OrthoDB" id="3789954at2759"/>
<dbReference type="PROSITE" id="PS50011">
    <property type="entry name" value="PROTEIN_KINASE_DOM"/>
    <property type="match status" value="1"/>
</dbReference>
<dbReference type="InterPro" id="IPR000719">
    <property type="entry name" value="Prot_kinase_dom"/>
</dbReference>
<feature type="compositionally biased region" description="Polar residues" evidence="3">
    <location>
        <begin position="17"/>
        <end position="27"/>
    </location>
</feature>
<evidence type="ECO:0000259" key="4">
    <source>
        <dbReference type="PROSITE" id="PS50011"/>
    </source>
</evidence>
<feature type="domain" description="Protein kinase" evidence="4">
    <location>
        <begin position="44"/>
        <end position="366"/>
    </location>
</feature>
<keyword evidence="6" id="KW-1185">Reference proteome</keyword>
<dbReference type="SMART" id="SM00248">
    <property type="entry name" value="ANK"/>
    <property type="match status" value="3"/>
</dbReference>
<dbReference type="PROSITE" id="PS00108">
    <property type="entry name" value="PROTEIN_KINASE_ST"/>
    <property type="match status" value="1"/>
</dbReference>
<dbReference type="EMBL" id="ML977657">
    <property type="protein sequence ID" value="KAF1994520.1"/>
    <property type="molecule type" value="Genomic_DNA"/>
</dbReference>
<evidence type="ECO:0000256" key="3">
    <source>
        <dbReference type="SAM" id="MobiDB-lite"/>
    </source>
</evidence>
<comment type="similarity">
    <text evidence="1">Belongs to the protein kinase superfamily. TKL Ser/Thr protein kinase family.</text>
</comment>
<dbReference type="GO" id="GO:0004674">
    <property type="term" value="F:protein serine/threonine kinase activity"/>
    <property type="evidence" value="ECO:0007669"/>
    <property type="project" value="TreeGrafter"/>
</dbReference>
<sequence>MILPTQKRAYLRKRGGSFNSYTERTPNPESPLTEEPNKNPEQFISFVNTLAQNNVQIYPRSTLRLVSGQRPQSGKHKCTEHMTTSKGQDVAVQFAWGRDKIDKLLSDFRNEITLMYHRPLREHPNIVTMLGLATDNERQHANRSIGFVLEWAPWNLATYLTSRDPKPWEFKRVVISDIAKGVAFLHLHGVVHGDLKAENILLFANDRGDFSHAKVADFGLSGIFARKEGKRSILDMGNLPAAACNKDGWGLERLSPGFLISQQSEVLRSDVYSFGFLVLFVLFNGSHIKRLMRELRALENEAVNHVIVELEYLKKNGEDITGLEPEQAEEVYTELTSTIDTCQPFRALEARYLPNRIDEDRKRDFTAKLESLERQIQEMINAEIERFEKIGETLLSLGLDDVQSMSRLIRSMLDRHQVSSKTHSWGKSQETADGHESSYRMVPFRSDSFDPHSTTFHPNSVSMFLCLPAALQLSALGSFLRCGLDDSTSVPAEWKNIFCRLAYPLLCTDHLIANVKTKCEDLFRLMVRHHAQDYRQSFDEEASEAVTNMELDNLRLVNFDMYPPAVREKILGGLSFTATDAERLLYQQELLKPLQEAIATNTYPVHALFSLPLWAECRAAILPALIQDGFNVNELQRVPEKSHEIAPLHIAAFQGNPDSVELLLSNEECKVDVVGYLSAGMKDSYNMEITPLVLATRLIPDIHIPGKPHCYQGKPLTDEMFDKMSQRKRRVLRALLNARASCIFRYHGLTPLQHAVRVGSTIAVEMILEYDKKLISCLDYEMNTLLHLAIENLQPHVAKQLLSYMSTNGMDFNAINNRLETPLDCFRRLHAVATGMFNREEVGDFLRLEEQMTAAGCASNKLWRIESHESNVTRYVCMDQLTNRPVISIGKWTSLISFAQLWPFWMWEIRPNARPSSRKRTSTTPSNILHAVLMDESGIWRVGAGVSKFPVGTYELVFELGFCGPVPETPFDLNILVYDLRVQDTEATQGRYQNLGEAKNLLSRTVSGSEVLSDDSTVCFLCGRFNLDQPSFIGVRIGSTIAPSSKFLVARAGGNTAQAVGPESDSRAQTLPSAAGLTLSRFRIDVVLDTQNETGEDGLTPAQLSRVRLNKAGAQHKVSTPRIFNKKRLYLAASKHSFGLQI</sequence>
<dbReference type="SMART" id="SM00220">
    <property type="entry name" value="S_TKc"/>
    <property type="match status" value="1"/>
</dbReference>
<dbReference type="GO" id="GO:0005524">
    <property type="term" value="F:ATP binding"/>
    <property type="evidence" value="ECO:0007669"/>
    <property type="project" value="InterPro"/>
</dbReference>
<dbReference type="SUPFAM" id="SSF48403">
    <property type="entry name" value="Ankyrin repeat"/>
    <property type="match status" value="1"/>
</dbReference>
<dbReference type="Proteomes" id="UP000799779">
    <property type="component" value="Unassembled WGS sequence"/>
</dbReference>
<dbReference type="PANTHER" id="PTHR44329">
    <property type="entry name" value="SERINE/THREONINE-PROTEIN KINASE TNNI3K-RELATED"/>
    <property type="match status" value="1"/>
</dbReference>
<proteinExistence type="inferred from homology"/>
<organism evidence="5 6">
    <name type="scientific">Amniculicola lignicola CBS 123094</name>
    <dbReference type="NCBI Taxonomy" id="1392246"/>
    <lineage>
        <taxon>Eukaryota</taxon>
        <taxon>Fungi</taxon>
        <taxon>Dikarya</taxon>
        <taxon>Ascomycota</taxon>
        <taxon>Pezizomycotina</taxon>
        <taxon>Dothideomycetes</taxon>
        <taxon>Pleosporomycetidae</taxon>
        <taxon>Pleosporales</taxon>
        <taxon>Amniculicolaceae</taxon>
        <taxon>Amniculicola</taxon>
    </lineage>
</organism>
<protein>
    <recommendedName>
        <fullName evidence="4">Protein kinase domain-containing protein</fullName>
    </recommendedName>
</protein>
<dbReference type="InterPro" id="IPR036770">
    <property type="entry name" value="Ankyrin_rpt-contain_sf"/>
</dbReference>
<dbReference type="Gene3D" id="1.10.510.10">
    <property type="entry name" value="Transferase(Phosphotransferase) domain 1"/>
    <property type="match status" value="1"/>
</dbReference>
<keyword evidence="2" id="KW-0175">Coiled coil</keyword>
<gene>
    <name evidence="5" type="ORF">P154DRAFT_539530</name>
</gene>